<accession>A0AC58GIK6</accession>
<dbReference type="Proteomes" id="UP000000437">
    <property type="component" value="Chromosome 9"/>
</dbReference>
<dbReference type="RefSeq" id="XP_073769494.1">
    <property type="nucleotide sequence ID" value="XM_073913393.1"/>
</dbReference>
<protein>
    <submittedName>
        <fullName evidence="2">Protein mono-ADP-ribosyltransferase PARP14 isoform X1</fullName>
    </submittedName>
</protein>
<keyword evidence="1" id="KW-1185">Reference proteome</keyword>
<evidence type="ECO:0000313" key="2">
    <source>
        <dbReference type="RefSeq" id="XP_073769494.1"/>
    </source>
</evidence>
<proteinExistence type="predicted"/>
<organism evidence="1 2">
    <name type="scientific">Danio rerio</name>
    <name type="common">Zebrafish</name>
    <name type="synonym">Brachydanio rerio</name>
    <dbReference type="NCBI Taxonomy" id="7955"/>
    <lineage>
        <taxon>Eukaryota</taxon>
        <taxon>Metazoa</taxon>
        <taxon>Chordata</taxon>
        <taxon>Craniata</taxon>
        <taxon>Vertebrata</taxon>
        <taxon>Euteleostomi</taxon>
        <taxon>Actinopterygii</taxon>
        <taxon>Neopterygii</taxon>
        <taxon>Teleostei</taxon>
        <taxon>Ostariophysi</taxon>
        <taxon>Cypriniformes</taxon>
        <taxon>Danionidae</taxon>
        <taxon>Danioninae</taxon>
        <taxon>Danio</taxon>
    </lineage>
</organism>
<reference evidence="2" key="1">
    <citation type="submission" date="2025-08" db="UniProtKB">
        <authorList>
            <consortium name="RefSeq"/>
        </authorList>
    </citation>
    <scope>IDENTIFICATION</scope>
    <source>
        <strain evidence="2">Tuebingen</strain>
        <tissue evidence="2">Fibroblasts and whole tissue</tissue>
    </source>
</reference>
<evidence type="ECO:0000313" key="1">
    <source>
        <dbReference type="Proteomes" id="UP000000437"/>
    </source>
</evidence>
<sequence length="1982" mass="219767">MEGRSLLLEGLPDDFHKLKPKLELYFRNKRRSGGEILHLREHEEDRRKALLDYLQEEDLQKVLDTRVHTVTLKGYGEVELTVKLPEQKNRPAELKTPEDSLQHKVSALQEETAVRHHTDRDCETPDVLISSSRSLNKETLQMYIEQFTEHFELARHGNNSWILKLYSQSDLEEIVSRDEHQFGLSVAVHSVSDRAEAWDPRRFILSGFDGTTECDLISVFIGSCSRTTTHCWEPLDEGRVVVSFRQDIDVNSFMKKCTSKQLQGRDIGVTRMERTDSVLLRGDLEPLSEDILTLYFNNKKRSGGGETQAFIWINRRNSAVLTFTNADDAYAVVEQKHSVSGTDVQAYLFYSSLQKALTGEKPNLTEISTKLKIPVSEDLLRFWESDERNRKQLESKAERLQAKVLMDSRAAAGEITLEMNISVNTLAALHIAPYWKTRTSRGIEAILSRFDTAELSVETEVWRRAEDACRRCKTADTALSYSENRSAVAIAGEKDQVRILSEQIRLLVENAAAELEQERNTVQIRLDNRETFELICEHLRGDLPQVDLSYDEEQQAVSLRGLKESVDSAQTLIRQAQQSFITHRIMLSAALQHFTQSVELRQLEGELLPKHTPARLLDCKDGLGLVLEKKHLQATEDRIRQILEEQVIQLSSGQCDEKWTRFLGSLQKQSSPGVSITTADTQITICGFSNAVAEAAGKVKRYLEQREPTTESVLLRSEREAEFVEACLRLSELPELQSLSATVLVHRTADGPRLKVTADKQHIQEAVEVVQKQLAAIIVEKHEYGRAGEAKILEKHRVAVRTKAQERRCGLFLSQKPPAASAPPLSFTHRIGKRMSLSITEGALQHLAADAFLCPLDSKLGFSDPVAQAVLRFRGESIADTCGTQKSPQPGDVLLGSAGRLGVGMLLLAVLPQKGQPQDSQRLQSAVCNSLRKAEEHSCSSIALPPVGCGTFGFSVTESCMAIRAAVLQISQSPLKNLRNVTIVAPDQRMLEEFNTRIQELGFPLQPVKRRRGSDRRVLINGVPILLKKGDITKEAADVIVNSTNKTLDLNTGVSGAILKAAGRSVVDECKKRAPLPAGGVLLTSAGDLQCRSIAQMVGPENITDITHSLGKILNLCEEKQATSLAIPAIGTGRGGFSPRDSMRAMLTALQTHLTEPNSSTLSRITVLALQQDTFQAFRHCFKEWNQPTHGKMPENQVKIRNTTIEVRKGSITTESVRGIVNTTNRDMSRRGGVSGAIFKAAGASVEQECRKHGPLQGDDAAVTAAGLLHCDLILHMLGPHSAAESRTRVRKVLERCEEKQITTVSFPAIGTGGGGVQPVDAATAMLQGFADHLTKSTSSVVKLIYIVIDRDNILQEFLNGLKTWRANTETSRDEDNEDEEDCSSSSDPEADAEAVEVFLGPLTIRVSCGDITKVKVEAVVNSTNTSLNLSSGVSGAILKASGPTVVKECKAKAPQPEDGVVLTRAGNLTNCTHIVHMVGQTSRTGIRSSMAKVLKTCEENHIRSVSFPALGTGAGHLPAAAVADAMTTALADFVKDSPKHLNRVHIVIFQPKLLPDFQKAVRSCRRMMVSAGQVKVKPLPALCLARESAAVSFPVMEMEVYGTSRTQLAEVKSLLDDLLSEESESKDLQSRHIADLTESDAEAVVKLSRAGQVRVQMESLEQLTVSGRREEVLEAALKISLLLQEAQERAARGAAVQRLRDILSWEKLTGERWTPLDPSVSYDMELAFHRQQKSFQFQQDGEMFTVDFSCMELRCSAQETTRVRRSLRGDSDTAIIHPPPTWSKMDGRDWAVVTLQSHSEEYQRIEAEFVRSSKHPGVRPVQVQQIDRVQSQSQWQRYSVLKQAVDKKYPTQSNERLLYHGTTREISHKINKNGFNRSFCGRNAVAHGDGTYFARDAWYSCQDQYSSVDGSGLRCVYRARVVTGAMCKSRAGMKEPEPLDATDPQAGLHDCAVDSLQKPFIFVVFCDAGAYPEYLITFKSI</sequence>
<gene>
    <name evidence="2" type="primary">parp14rs3</name>
</gene>
<name>A0AC58GIK6_DANRE</name>